<dbReference type="AlphaFoldDB" id="A0A410DQR9"/>
<dbReference type="Proteomes" id="UP000286268">
    <property type="component" value="Chromosome"/>
</dbReference>
<reference evidence="1 2" key="1">
    <citation type="submission" date="2018-01" db="EMBL/GenBank/DDBJ databases">
        <title>Genome Sequencing and Assembly of Anaerobacter polyendosporus strain CT4.</title>
        <authorList>
            <person name="Tachaapaikoon C."/>
            <person name="Sutheeworapong S."/>
            <person name="Jenjaroenpun P."/>
            <person name="Wongsurawat T."/>
            <person name="Nookeaw I."/>
            <person name="Cheawchanlertfa P."/>
            <person name="Kosugi A."/>
            <person name="Cheevadhanarak S."/>
            <person name="Ratanakhanokchai K."/>
        </authorList>
    </citation>
    <scope>NUCLEOTIDE SEQUENCE [LARGE SCALE GENOMIC DNA]</scope>
    <source>
        <strain evidence="1 2">CT4</strain>
    </source>
</reference>
<dbReference type="InterPro" id="IPR018679">
    <property type="entry name" value="DUF2161"/>
</dbReference>
<dbReference type="Pfam" id="PF09929">
    <property type="entry name" value="DUF2161"/>
    <property type="match status" value="1"/>
</dbReference>
<proteinExistence type="predicted"/>
<evidence type="ECO:0000313" key="2">
    <source>
        <dbReference type="Proteomes" id="UP000286268"/>
    </source>
</evidence>
<protein>
    <submittedName>
        <fullName evidence="1">Uncharacterized protein</fullName>
    </submittedName>
</protein>
<organism evidence="1 2">
    <name type="scientific">Clostridium manihotivorum</name>
    <dbReference type="NCBI Taxonomy" id="2320868"/>
    <lineage>
        <taxon>Bacteria</taxon>
        <taxon>Bacillati</taxon>
        <taxon>Bacillota</taxon>
        <taxon>Clostridia</taxon>
        <taxon>Eubacteriales</taxon>
        <taxon>Clostridiaceae</taxon>
        <taxon>Clostridium</taxon>
    </lineage>
</organism>
<name>A0A410DQR9_9CLOT</name>
<sequence length="257" mass="30041">MWYNHHERVIRYKFEVSGDLGNMKKDFLLEEELYIPVKEYFISIGYEVKAEVGHCDVFAMKEDQVTVVELKKGLTIELLIQAANRQRFADIVYIAIPKPKINFYSKKWKDTLHLLRRLQLGLILVSKKDNDHNIKIALEPMPFDIKKSVNSGKKKRNVLVKEFKSRSLEDNVGGSRGKKLMTAYKEQAIKIAEYMLENGATSAVDLAKIGFDHKKAYSIIYKNYYNWFEKLGKGRYILNEKGIEEIDARIKHKDIFR</sequence>
<keyword evidence="2" id="KW-1185">Reference proteome</keyword>
<evidence type="ECO:0000313" key="1">
    <source>
        <dbReference type="EMBL" id="QAA31573.1"/>
    </source>
</evidence>
<dbReference type="KEGG" id="cmah:C1I91_07915"/>
<accession>A0A410DQR9</accession>
<dbReference type="EMBL" id="CP025746">
    <property type="protein sequence ID" value="QAA31573.1"/>
    <property type="molecule type" value="Genomic_DNA"/>
</dbReference>
<gene>
    <name evidence="1" type="ORF">C1I91_07915</name>
</gene>